<evidence type="ECO:0000256" key="2">
    <source>
        <dbReference type="SAM" id="Phobius"/>
    </source>
</evidence>
<protein>
    <submittedName>
        <fullName evidence="3">Uncharacterized protein</fullName>
    </submittedName>
</protein>
<keyword evidence="2" id="KW-0472">Membrane</keyword>
<keyword evidence="2" id="KW-1133">Transmembrane helix</keyword>
<accession>A0ABR3TRT4</accession>
<evidence type="ECO:0000313" key="3">
    <source>
        <dbReference type="EMBL" id="KAL1643133.1"/>
    </source>
</evidence>
<feature type="transmembrane region" description="Helical" evidence="2">
    <location>
        <begin position="90"/>
        <end position="108"/>
    </location>
</feature>
<feature type="region of interest" description="Disordered" evidence="1">
    <location>
        <begin position="1"/>
        <end position="77"/>
    </location>
</feature>
<evidence type="ECO:0000313" key="4">
    <source>
        <dbReference type="Proteomes" id="UP001521184"/>
    </source>
</evidence>
<keyword evidence="2" id="KW-0812">Transmembrane</keyword>
<comment type="caution">
    <text evidence="3">The sequence shown here is derived from an EMBL/GenBank/DDBJ whole genome shotgun (WGS) entry which is preliminary data.</text>
</comment>
<proteinExistence type="predicted"/>
<name>A0ABR3TRT4_9PEZI</name>
<organism evidence="3 4">
    <name type="scientific">Diplodia intermedia</name>
    <dbReference type="NCBI Taxonomy" id="856260"/>
    <lineage>
        <taxon>Eukaryota</taxon>
        <taxon>Fungi</taxon>
        <taxon>Dikarya</taxon>
        <taxon>Ascomycota</taxon>
        <taxon>Pezizomycotina</taxon>
        <taxon>Dothideomycetes</taxon>
        <taxon>Dothideomycetes incertae sedis</taxon>
        <taxon>Botryosphaeriales</taxon>
        <taxon>Botryosphaeriaceae</taxon>
        <taxon>Diplodia</taxon>
    </lineage>
</organism>
<feature type="compositionally biased region" description="Low complexity" evidence="1">
    <location>
        <begin position="51"/>
        <end position="63"/>
    </location>
</feature>
<feature type="compositionally biased region" description="Polar residues" evidence="1">
    <location>
        <begin position="41"/>
        <end position="50"/>
    </location>
</feature>
<keyword evidence="4" id="KW-1185">Reference proteome</keyword>
<evidence type="ECO:0000256" key="1">
    <source>
        <dbReference type="SAM" id="MobiDB-lite"/>
    </source>
</evidence>
<reference evidence="3 4" key="1">
    <citation type="journal article" date="2023" name="Plant Dis.">
        <title>First Report of Diplodia intermedia Causing Canker and Dieback Diseases on Apple Trees in Canada.</title>
        <authorList>
            <person name="Ellouze W."/>
            <person name="Ilyukhin E."/>
            <person name="Sulman M."/>
            <person name="Ali S."/>
        </authorList>
    </citation>
    <scope>NUCLEOTIDE SEQUENCE [LARGE SCALE GENOMIC DNA]</scope>
    <source>
        <strain evidence="3 4">M45-28</strain>
    </source>
</reference>
<dbReference type="Proteomes" id="UP001521184">
    <property type="component" value="Unassembled WGS sequence"/>
</dbReference>
<dbReference type="EMBL" id="JAKEKT020000029">
    <property type="protein sequence ID" value="KAL1643133.1"/>
    <property type="molecule type" value="Genomic_DNA"/>
</dbReference>
<sequence length="144" mass="15905">MSRPQQQQQQPPQGQSQQSPPANKPPRPLPYSPHPHRPQARISSTNEPSKAQQAPPAAAAPPAKEQRPPPHQWKPVEPLPAAYKPAARRWTLAIVAMPVALVTSYALYDRLVLGNKRKEFPRVVNPDLSSAVKEVEAEKTEKGL</sequence>
<feature type="compositionally biased region" description="Pro residues" evidence="1">
    <location>
        <begin position="22"/>
        <end position="33"/>
    </location>
</feature>
<feature type="compositionally biased region" description="Low complexity" evidence="1">
    <location>
        <begin position="1"/>
        <end position="21"/>
    </location>
</feature>
<gene>
    <name evidence="3" type="ORF">SLS58_005102</name>
</gene>